<dbReference type="Proteomes" id="UP000676386">
    <property type="component" value="Unassembled WGS sequence"/>
</dbReference>
<evidence type="ECO:0008006" key="4">
    <source>
        <dbReference type="Google" id="ProtNLM"/>
    </source>
</evidence>
<proteinExistence type="predicted"/>
<sequence>MNFDDIKSAWSNDNDDNVVVPSSVDQLKTLQLPVEKLRSNMKIEFYVQLFSLILIGFLPRYTYFAPVLIIPFYVVYFVAVAISVYYFFKFHLFYKQLNTATLRSKDRLYALYYEAKLSIEMYKSYAYTLIPFALLEMAMHMASRQDSKMKAVFQAAVTNQAIAITMVSVFLAMLLLLMAITTFWVNSYYGKYMKQIGKVLEEFKEAA</sequence>
<accession>A0ABS5IU65</accession>
<evidence type="ECO:0000256" key="1">
    <source>
        <dbReference type="SAM" id="Phobius"/>
    </source>
</evidence>
<name>A0ABS5IU65_9BACT</name>
<protein>
    <recommendedName>
        <fullName evidence="4">MotA/TolQ/ExbB proton channel family protein</fullName>
    </recommendedName>
</protein>
<evidence type="ECO:0000313" key="2">
    <source>
        <dbReference type="EMBL" id="MBS0026501.1"/>
    </source>
</evidence>
<keyword evidence="1" id="KW-1133">Transmembrane helix</keyword>
<dbReference type="RefSeq" id="WP_211971644.1">
    <property type="nucleotide sequence ID" value="NZ_CBFHAM010000048.1"/>
</dbReference>
<keyword evidence="3" id="KW-1185">Reference proteome</keyword>
<feature type="transmembrane region" description="Helical" evidence="1">
    <location>
        <begin position="125"/>
        <end position="142"/>
    </location>
</feature>
<evidence type="ECO:0000313" key="3">
    <source>
        <dbReference type="Proteomes" id="UP000676386"/>
    </source>
</evidence>
<gene>
    <name evidence="2" type="ORF">KE626_04180</name>
</gene>
<reference evidence="2 3" key="1">
    <citation type="submission" date="2021-04" db="EMBL/GenBank/DDBJ databases">
        <title>Chitinophaga sp. nov., isolated from the rhizosphere soil.</title>
        <authorList>
            <person name="He S."/>
        </authorList>
    </citation>
    <scope>NUCLEOTIDE SEQUENCE [LARGE SCALE GENOMIC DNA]</scope>
    <source>
        <strain evidence="2 3">2R12</strain>
    </source>
</reference>
<keyword evidence="1" id="KW-0472">Membrane</keyword>
<organism evidence="2 3">
    <name type="scientific">Chitinophaga hostae</name>
    <dbReference type="NCBI Taxonomy" id="2831022"/>
    <lineage>
        <taxon>Bacteria</taxon>
        <taxon>Pseudomonadati</taxon>
        <taxon>Bacteroidota</taxon>
        <taxon>Chitinophagia</taxon>
        <taxon>Chitinophagales</taxon>
        <taxon>Chitinophagaceae</taxon>
        <taxon>Chitinophaga</taxon>
    </lineage>
</organism>
<feature type="transmembrane region" description="Helical" evidence="1">
    <location>
        <begin position="45"/>
        <end position="62"/>
    </location>
</feature>
<dbReference type="EMBL" id="JAGTXB010000002">
    <property type="protein sequence ID" value="MBS0026501.1"/>
    <property type="molecule type" value="Genomic_DNA"/>
</dbReference>
<feature type="transmembrane region" description="Helical" evidence="1">
    <location>
        <begin position="68"/>
        <end position="88"/>
    </location>
</feature>
<feature type="transmembrane region" description="Helical" evidence="1">
    <location>
        <begin position="162"/>
        <end position="185"/>
    </location>
</feature>
<comment type="caution">
    <text evidence="2">The sequence shown here is derived from an EMBL/GenBank/DDBJ whole genome shotgun (WGS) entry which is preliminary data.</text>
</comment>
<keyword evidence="1" id="KW-0812">Transmembrane</keyword>